<keyword evidence="3 8" id="KW-0032">Aminotransferase</keyword>
<dbReference type="GO" id="GO:0004084">
    <property type="term" value="F:branched-chain-amino-acid transaminase activity"/>
    <property type="evidence" value="ECO:0007669"/>
    <property type="project" value="UniProtKB-EC"/>
</dbReference>
<evidence type="ECO:0000256" key="4">
    <source>
        <dbReference type="ARBA" id="ARBA00022679"/>
    </source>
</evidence>
<keyword evidence="8" id="KW-0028">Amino-acid biosynthesis</keyword>
<dbReference type="NCBIfam" id="TIGR01123">
    <property type="entry name" value="ilvE_II"/>
    <property type="match status" value="1"/>
</dbReference>
<evidence type="ECO:0000256" key="7">
    <source>
        <dbReference type="RuleBase" id="RU004516"/>
    </source>
</evidence>
<evidence type="ECO:0000313" key="9">
    <source>
        <dbReference type="EMBL" id="MFC5290070.1"/>
    </source>
</evidence>
<dbReference type="PIRSF" id="PIRSF006468">
    <property type="entry name" value="BCAT1"/>
    <property type="match status" value="1"/>
</dbReference>
<organism evidence="9 10">
    <name type="scientific">Actinokineospora guangxiensis</name>
    <dbReference type="NCBI Taxonomy" id="1490288"/>
    <lineage>
        <taxon>Bacteria</taxon>
        <taxon>Bacillati</taxon>
        <taxon>Actinomycetota</taxon>
        <taxon>Actinomycetes</taxon>
        <taxon>Pseudonocardiales</taxon>
        <taxon>Pseudonocardiaceae</taxon>
        <taxon>Actinokineospora</taxon>
    </lineage>
</organism>
<evidence type="ECO:0000256" key="3">
    <source>
        <dbReference type="ARBA" id="ARBA00022576"/>
    </source>
</evidence>
<comment type="catalytic activity">
    <reaction evidence="8">
        <text>L-isoleucine + 2-oxoglutarate = (S)-3-methyl-2-oxopentanoate + L-glutamate</text>
        <dbReference type="Rhea" id="RHEA:24801"/>
        <dbReference type="ChEBI" id="CHEBI:16810"/>
        <dbReference type="ChEBI" id="CHEBI:29985"/>
        <dbReference type="ChEBI" id="CHEBI:35146"/>
        <dbReference type="ChEBI" id="CHEBI:58045"/>
        <dbReference type="EC" id="2.6.1.42"/>
    </reaction>
</comment>
<evidence type="ECO:0000256" key="5">
    <source>
        <dbReference type="ARBA" id="ARBA00022898"/>
    </source>
</evidence>
<dbReference type="Gene3D" id="3.20.10.10">
    <property type="entry name" value="D-amino Acid Aminotransferase, subunit A, domain 2"/>
    <property type="match status" value="1"/>
</dbReference>
<evidence type="ECO:0000256" key="6">
    <source>
        <dbReference type="RuleBase" id="RU004106"/>
    </source>
</evidence>
<dbReference type="Proteomes" id="UP001596157">
    <property type="component" value="Unassembled WGS sequence"/>
</dbReference>
<protein>
    <recommendedName>
        <fullName evidence="8">Branched-chain-amino-acid aminotransferase</fullName>
        <ecNumber evidence="8">2.6.1.42</ecNumber>
    </recommendedName>
</protein>
<dbReference type="InterPro" id="IPR001544">
    <property type="entry name" value="Aminotrans_IV"/>
</dbReference>
<reference evidence="10" key="1">
    <citation type="journal article" date="2019" name="Int. J. Syst. Evol. Microbiol.">
        <title>The Global Catalogue of Microorganisms (GCM) 10K type strain sequencing project: providing services to taxonomists for standard genome sequencing and annotation.</title>
        <authorList>
            <consortium name="The Broad Institute Genomics Platform"/>
            <consortium name="The Broad Institute Genome Sequencing Center for Infectious Disease"/>
            <person name="Wu L."/>
            <person name="Ma J."/>
        </authorList>
    </citation>
    <scope>NUCLEOTIDE SEQUENCE [LARGE SCALE GENOMIC DNA]</scope>
    <source>
        <strain evidence="10">CCUG 59778</strain>
    </source>
</reference>
<dbReference type="NCBIfam" id="NF009897">
    <property type="entry name" value="PRK13357.1"/>
    <property type="match status" value="1"/>
</dbReference>
<evidence type="ECO:0000256" key="1">
    <source>
        <dbReference type="ARBA" id="ARBA00001933"/>
    </source>
</evidence>
<evidence type="ECO:0000313" key="10">
    <source>
        <dbReference type="Proteomes" id="UP001596157"/>
    </source>
</evidence>
<keyword evidence="10" id="KW-1185">Reference proteome</keyword>
<name>A0ABW0EVG1_9PSEU</name>
<evidence type="ECO:0000256" key="8">
    <source>
        <dbReference type="RuleBase" id="RU004517"/>
    </source>
</evidence>
<comment type="catalytic activity">
    <reaction evidence="8">
        <text>L-leucine + 2-oxoglutarate = 4-methyl-2-oxopentanoate + L-glutamate</text>
        <dbReference type="Rhea" id="RHEA:18321"/>
        <dbReference type="ChEBI" id="CHEBI:16810"/>
        <dbReference type="ChEBI" id="CHEBI:17865"/>
        <dbReference type="ChEBI" id="CHEBI:29985"/>
        <dbReference type="ChEBI" id="CHEBI:57427"/>
        <dbReference type="EC" id="2.6.1.42"/>
    </reaction>
</comment>
<accession>A0ABW0EVG1</accession>
<dbReference type="EMBL" id="JBHSKF010000014">
    <property type="protein sequence ID" value="MFC5290070.1"/>
    <property type="molecule type" value="Genomic_DNA"/>
</dbReference>
<keyword evidence="5 7" id="KW-0663">Pyridoxal phosphate</keyword>
<dbReference type="InterPro" id="IPR018300">
    <property type="entry name" value="Aminotrans_IV_CS"/>
</dbReference>
<sequence length="358" mass="39001">MSSEPARRSRGAVLQDVLPESLGFGTIFAPLVVTAWYRRGRWEDPVLCELGPVASSIGAKALQYGQSVFEGMKAYRDLGERSPESGSFLFRPHDHARRFARSARRLGMPELPPEVFVSTVVDLVAALDEYVPGRRGQSLYLRPTMVGTTEDLTVRPATEFCYTVLATPSDALFTEPINVWVERGYSRAGAGGTGNVKAAGNYAASFAVSERLLERGFHQPLWLDAATRGTVEEFTAMNVFVRRGEQLLTPPLSDTILAGVTRDSVMRLVEDAGDLQVREEAIPIDGLLAAIERGEDIEVFGTGTAAVVAPVALVGDESGLRLHLRGHETAARLREQLLDVQHGVATTHDEWLLSVGRS</sequence>
<keyword evidence="8" id="KW-0100">Branched-chain amino acid biosynthesis</keyword>
<dbReference type="RefSeq" id="WP_378249943.1">
    <property type="nucleotide sequence ID" value="NZ_JBHSKF010000014.1"/>
</dbReference>
<dbReference type="Pfam" id="PF01063">
    <property type="entry name" value="Aminotran_4"/>
    <property type="match status" value="1"/>
</dbReference>
<dbReference type="InterPro" id="IPR005786">
    <property type="entry name" value="B_amino_transII"/>
</dbReference>
<dbReference type="InterPro" id="IPR043132">
    <property type="entry name" value="BCAT-like_C"/>
</dbReference>
<comment type="caution">
    <text evidence="9">The sequence shown here is derived from an EMBL/GenBank/DDBJ whole genome shotgun (WGS) entry which is preliminary data.</text>
</comment>
<keyword evidence="4 8" id="KW-0808">Transferase</keyword>
<dbReference type="PANTHER" id="PTHR42825:SF7">
    <property type="entry name" value="BRANCHED-CHAIN-AMINO-ACID AMINOTRANSFERASE"/>
    <property type="match status" value="1"/>
</dbReference>
<dbReference type="PANTHER" id="PTHR42825">
    <property type="entry name" value="AMINO ACID AMINOTRANSFERASE"/>
    <property type="match status" value="1"/>
</dbReference>
<dbReference type="Gene3D" id="3.30.470.10">
    <property type="match status" value="1"/>
</dbReference>
<gene>
    <name evidence="9" type="ORF">ACFPM7_23700</name>
</gene>
<comment type="catalytic activity">
    <reaction evidence="8">
        <text>L-valine + 2-oxoglutarate = 3-methyl-2-oxobutanoate + L-glutamate</text>
        <dbReference type="Rhea" id="RHEA:24813"/>
        <dbReference type="ChEBI" id="CHEBI:11851"/>
        <dbReference type="ChEBI" id="CHEBI:16810"/>
        <dbReference type="ChEBI" id="CHEBI:29985"/>
        <dbReference type="ChEBI" id="CHEBI:57762"/>
        <dbReference type="EC" id="2.6.1.42"/>
    </reaction>
</comment>
<comment type="cofactor">
    <cofactor evidence="1 7">
        <name>pyridoxal 5'-phosphate</name>
        <dbReference type="ChEBI" id="CHEBI:597326"/>
    </cofactor>
</comment>
<dbReference type="EC" id="2.6.1.42" evidence="8"/>
<dbReference type="PROSITE" id="PS00770">
    <property type="entry name" value="AA_TRANSFER_CLASS_4"/>
    <property type="match status" value="1"/>
</dbReference>
<proteinExistence type="inferred from homology"/>
<comment type="similarity">
    <text evidence="2 6">Belongs to the class-IV pyridoxal-phosphate-dependent aminotransferase family.</text>
</comment>
<evidence type="ECO:0000256" key="2">
    <source>
        <dbReference type="ARBA" id="ARBA00009320"/>
    </source>
</evidence>
<dbReference type="InterPro" id="IPR036038">
    <property type="entry name" value="Aminotransferase-like"/>
</dbReference>
<dbReference type="SUPFAM" id="SSF56752">
    <property type="entry name" value="D-aminoacid aminotransferase-like PLP-dependent enzymes"/>
    <property type="match status" value="1"/>
</dbReference>
<dbReference type="InterPro" id="IPR043131">
    <property type="entry name" value="BCAT-like_N"/>
</dbReference>